<sequence>MTSTGWAVVRSDRAFTFESPFPGHQGFIFIHHRWDQINNQHGTEAHFNKSSPPHYPDIIKKISEERVGDNSLQDAPRIYRPTEVASSDITVLIEQERCGDTNNMPWNRSKAFKTASPDITLKLSSEPARK</sequence>
<proteinExistence type="predicted"/>
<reference evidence="1" key="1">
    <citation type="submission" date="2022-01" db="EMBL/GenBank/DDBJ databases">
        <authorList>
            <person name="King R."/>
        </authorList>
    </citation>
    <scope>NUCLEOTIDE SEQUENCE</scope>
</reference>
<dbReference type="EMBL" id="OV725078">
    <property type="protein sequence ID" value="CAH1392535.1"/>
    <property type="molecule type" value="Genomic_DNA"/>
</dbReference>
<dbReference type="Proteomes" id="UP001152798">
    <property type="component" value="Chromosome 2"/>
</dbReference>
<evidence type="ECO:0000313" key="2">
    <source>
        <dbReference type="Proteomes" id="UP001152798"/>
    </source>
</evidence>
<protein>
    <submittedName>
        <fullName evidence="1">Uncharacterized protein</fullName>
    </submittedName>
</protein>
<keyword evidence="2" id="KW-1185">Reference proteome</keyword>
<dbReference type="AlphaFoldDB" id="A0A9P0H3E6"/>
<accession>A0A9P0H3E6</accession>
<organism evidence="1 2">
    <name type="scientific">Nezara viridula</name>
    <name type="common">Southern green stink bug</name>
    <name type="synonym">Cimex viridulus</name>
    <dbReference type="NCBI Taxonomy" id="85310"/>
    <lineage>
        <taxon>Eukaryota</taxon>
        <taxon>Metazoa</taxon>
        <taxon>Ecdysozoa</taxon>
        <taxon>Arthropoda</taxon>
        <taxon>Hexapoda</taxon>
        <taxon>Insecta</taxon>
        <taxon>Pterygota</taxon>
        <taxon>Neoptera</taxon>
        <taxon>Paraneoptera</taxon>
        <taxon>Hemiptera</taxon>
        <taxon>Heteroptera</taxon>
        <taxon>Panheteroptera</taxon>
        <taxon>Pentatomomorpha</taxon>
        <taxon>Pentatomoidea</taxon>
        <taxon>Pentatomidae</taxon>
        <taxon>Pentatominae</taxon>
        <taxon>Nezara</taxon>
    </lineage>
</organism>
<evidence type="ECO:0000313" key="1">
    <source>
        <dbReference type="EMBL" id="CAH1392535.1"/>
    </source>
</evidence>
<gene>
    <name evidence="1" type="ORF">NEZAVI_LOCUS3341</name>
</gene>
<name>A0A9P0H3E6_NEZVI</name>